<evidence type="ECO:0000313" key="8">
    <source>
        <dbReference type="EMBL" id="MEJ5904493.1"/>
    </source>
</evidence>
<reference evidence="8 9" key="1">
    <citation type="submission" date="2024-02" db="EMBL/GenBank/DDBJ databases">
        <title>Identification of pathogenicity and growth-promoting functions of Pseudomonas putida variants.</title>
        <authorList>
            <person name="Sun J."/>
        </authorList>
    </citation>
    <scope>NUCLEOTIDE SEQUENCE [LARGE SCALE GENOMIC DNA]</scope>
    <source>
        <strain evidence="8 9">A04</strain>
    </source>
</reference>
<evidence type="ECO:0000256" key="5">
    <source>
        <dbReference type="ARBA" id="ARBA00022777"/>
    </source>
</evidence>
<evidence type="ECO:0000256" key="4">
    <source>
        <dbReference type="ARBA" id="ARBA00022679"/>
    </source>
</evidence>
<evidence type="ECO:0000256" key="2">
    <source>
        <dbReference type="ARBA" id="ARBA00012438"/>
    </source>
</evidence>
<dbReference type="InterPro" id="IPR004358">
    <property type="entry name" value="Sig_transdc_His_kin-like_C"/>
</dbReference>
<dbReference type="SUPFAM" id="SSF55874">
    <property type="entry name" value="ATPase domain of HSP90 chaperone/DNA topoisomerase II/histidine kinase"/>
    <property type="match status" value="1"/>
</dbReference>
<organism evidence="8 9">
    <name type="scientific">Pseudomonas kermanshahensis</name>
    <dbReference type="NCBI Taxonomy" id="2745482"/>
    <lineage>
        <taxon>Bacteria</taxon>
        <taxon>Pseudomonadati</taxon>
        <taxon>Pseudomonadota</taxon>
        <taxon>Gammaproteobacteria</taxon>
        <taxon>Pseudomonadales</taxon>
        <taxon>Pseudomonadaceae</taxon>
        <taxon>Pseudomonas</taxon>
    </lineage>
</organism>
<gene>
    <name evidence="8" type="ORF">V7V80_07360</name>
</gene>
<dbReference type="SMART" id="SM00387">
    <property type="entry name" value="HATPase_c"/>
    <property type="match status" value="1"/>
</dbReference>
<sequence length="242" mass="26173">MLSLAFMPPVPAPLYKPTVSPQQMLGMVCHDLRTPLQAVSMAAELLSRRQHCDDTLRLLGTISDSVARAQRLVADLLDYTLLQEGRGIALHPVLCDLSEAVARCVEELRLTCPDYPLIHLHLGERSALFDKDRLHQAVGNLVANAVAYGERGAPIQVTSRSYGRAATVSVHNWGVPIPSELLGRLFEPLVRGQQRAAKAGSIGLGLFIVRQIAQAHAGEVSVTSTEQAGTTFCITLAMPVPQ</sequence>
<keyword evidence="4" id="KW-0808">Transferase</keyword>
<dbReference type="InterPro" id="IPR003661">
    <property type="entry name" value="HisK_dim/P_dom"/>
</dbReference>
<name>A0ABU8R3P3_9PSED</name>
<dbReference type="EMBL" id="JBBHLD010000004">
    <property type="protein sequence ID" value="MEJ5904493.1"/>
    <property type="molecule type" value="Genomic_DNA"/>
</dbReference>
<dbReference type="InterPro" id="IPR036890">
    <property type="entry name" value="HATPase_C_sf"/>
</dbReference>
<dbReference type="CDD" id="cd00082">
    <property type="entry name" value="HisKA"/>
    <property type="match status" value="1"/>
</dbReference>
<dbReference type="PRINTS" id="PR00344">
    <property type="entry name" value="BCTRLSENSOR"/>
</dbReference>
<protein>
    <recommendedName>
        <fullName evidence="2">histidine kinase</fullName>
        <ecNumber evidence="2">2.7.13.3</ecNumber>
    </recommendedName>
</protein>
<keyword evidence="5 8" id="KW-0418">Kinase</keyword>
<dbReference type="GO" id="GO:0016301">
    <property type="term" value="F:kinase activity"/>
    <property type="evidence" value="ECO:0007669"/>
    <property type="project" value="UniProtKB-KW"/>
</dbReference>
<evidence type="ECO:0000259" key="7">
    <source>
        <dbReference type="PROSITE" id="PS50109"/>
    </source>
</evidence>
<dbReference type="Gene3D" id="3.30.565.10">
    <property type="entry name" value="Histidine kinase-like ATPase, C-terminal domain"/>
    <property type="match status" value="1"/>
</dbReference>
<dbReference type="SMART" id="SM00388">
    <property type="entry name" value="HisKA"/>
    <property type="match status" value="1"/>
</dbReference>
<dbReference type="EC" id="2.7.13.3" evidence="2"/>
<dbReference type="Gene3D" id="1.10.287.130">
    <property type="match status" value="1"/>
</dbReference>
<dbReference type="RefSeq" id="WP_339549045.1">
    <property type="nucleotide sequence ID" value="NZ_JBBHLD010000004.1"/>
</dbReference>
<evidence type="ECO:0000256" key="6">
    <source>
        <dbReference type="ARBA" id="ARBA00023012"/>
    </source>
</evidence>
<feature type="domain" description="Histidine kinase" evidence="7">
    <location>
        <begin position="27"/>
        <end position="240"/>
    </location>
</feature>
<dbReference type="InterPro" id="IPR050736">
    <property type="entry name" value="Sensor_HK_Regulatory"/>
</dbReference>
<keyword evidence="6" id="KW-0902">Two-component regulatory system</keyword>
<keyword evidence="9" id="KW-1185">Reference proteome</keyword>
<comment type="catalytic activity">
    <reaction evidence="1">
        <text>ATP + protein L-histidine = ADP + protein N-phospho-L-histidine.</text>
        <dbReference type="EC" id="2.7.13.3"/>
    </reaction>
</comment>
<dbReference type="PANTHER" id="PTHR43711:SF1">
    <property type="entry name" value="HISTIDINE KINASE 1"/>
    <property type="match status" value="1"/>
</dbReference>
<dbReference type="PANTHER" id="PTHR43711">
    <property type="entry name" value="TWO-COMPONENT HISTIDINE KINASE"/>
    <property type="match status" value="1"/>
</dbReference>
<dbReference type="Pfam" id="PF02518">
    <property type="entry name" value="HATPase_c"/>
    <property type="match status" value="1"/>
</dbReference>
<evidence type="ECO:0000256" key="1">
    <source>
        <dbReference type="ARBA" id="ARBA00000085"/>
    </source>
</evidence>
<evidence type="ECO:0000256" key="3">
    <source>
        <dbReference type="ARBA" id="ARBA00022553"/>
    </source>
</evidence>
<dbReference type="Proteomes" id="UP001377692">
    <property type="component" value="Unassembled WGS sequence"/>
</dbReference>
<evidence type="ECO:0000313" key="9">
    <source>
        <dbReference type="Proteomes" id="UP001377692"/>
    </source>
</evidence>
<dbReference type="InterPro" id="IPR005467">
    <property type="entry name" value="His_kinase_dom"/>
</dbReference>
<dbReference type="SUPFAM" id="SSF47384">
    <property type="entry name" value="Homodimeric domain of signal transducing histidine kinase"/>
    <property type="match status" value="1"/>
</dbReference>
<comment type="caution">
    <text evidence="8">The sequence shown here is derived from an EMBL/GenBank/DDBJ whole genome shotgun (WGS) entry which is preliminary data.</text>
</comment>
<dbReference type="Pfam" id="PF00512">
    <property type="entry name" value="HisKA"/>
    <property type="match status" value="1"/>
</dbReference>
<dbReference type="InterPro" id="IPR003594">
    <property type="entry name" value="HATPase_dom"/>
</dbReference>
<dbReference type="PROSITE" id="PS50109">
    <property type="entry name" value="HIS_KIN"/>
    <property type="match status" value="1"/>
</dbReference>
<proteinExistence type="predicted"/>
<dbReference type="InterPro" id="IPR036097">
    <property type="entry name" value="HisK_dim/P_sf"/>
</dbReference>
<accession>A0ABU8R3P3</accession>
<keyword evidence="3" id="KW-0597">Phosphoprotein</keyword>